<sequence>MKNLRKYLCLFIFSIPVAGFSQSPDDVVEDLLVIADGFAAPAANSVAYEANGGWFSSAQSLEPWKVEVSVHANALFVPSSRKSFTISNSDFQAINVQGSSNASIPTAFGGASDVAFEGSVLGNDFEFDAIEGVDKSFVGHPFAQVTIGLPAETEFAIRAMPKITLNDVQVSTYGAGIKHNFSQYLRYNRPEDFQFSAFVAYSLFDVEYAFDPLNLDAFGEFNAIEVDADVWVAELLGSKRYENFEIFGALGVANSDFAYMMQGSGAALSEVNSRIQELGDSQAQFKGDIGFNVYLQDFKISTMATAGKFFNLNIGLHFRI</sequence>
<protein>
    <submittedName>
        <fullName evidence="1">DUF6588 family protein</fullName>
    </submittedName>
</protein>
<keyword evidence="2" id="KW-1185">Reference proteome</keyword>
<name>A0ABU3C7U5_9FLAO</name>
<proteinExistence type="predicted"/>
<dbReference type="RefSeq" id="WP_311534076.1">
    <property type="nucleotide sequence ID" value="NZ_JAVRHQ010000005.1"/>
</dbReference>
<gene>
    <name evidence="1" type="ORF">RM553_06135</name>
</gene>
<evidence type="ECO:0000313" key="2">
    <source>
        <dbReference type="Proteomes" id="UP001262889"/>
    </source>
</evidence>
<accession>A0ABU3C7U5</accession>
<dbReference type="Proteomes" id="UP001262889">
    <property type="component" value="Unassembled WGS sequence"/>
</dbReference>
<comment type="caution">
    <text evidence="1">The sequence shown here is derived from an EMBL/GenBank/DDBJ whole genome shotgun (WGS) entry which is preliminary data.</text>
</comment>
<dbReference type="InterPro" id="IPR046495">
    <property type="entry name" value="DUF6588"/>
</dbReference>
<organism evidence="1 2">
    <name type="scientific">Autumnicola tepida</name>
    <dbReference type="NCBI Taxonomy" id="3075595"/>
    <lineage>
        <taxon>Bacteria</taxon>
        <taxon>Pseudomonadati</taxon>
        <taxon>Bacteroidota</taxon>
        <taxon>Flavobacteriia</taxon>
        <taxon>Flavobacteriales</taxon>
        <taxon>Flavobacteriaceae</taxon>
        <taxon>Autumnicola</taxon>
    </lineage>
</organism>
<reference evidence="1 2" key="1">
    <citation type="submission" date="2023-09" db="EMBL/GenBank/DDBJ databases">
        <authorList>
            <person name="Rey-Velasco X."/>
        </authorList>
    </citation>
    <scope>NUCLEOTIDE SEQUENCE [LARGE SCALE GENOMIC DNA]</scope>
    <source>
        <strain evidence="1 2">F363</strain>
    </source>
</reference>
<dbReference type="EMBL" id="JAVRHQ010000005">
    <property type="protein sequence ID" value="MDT0642409.1"/>
    <property type="molecule type" value="Genomic_DNA"/>
</dbReference>
<dbReference type="Pfam" id="PF20230">
    <property type="entry name" value="DUF6588"/>
    <property type="match status" value="1"/>
</dbReference>
<evidence type="ECO:0000313" key="1">
    <source>
        <dbReference type="EMBL" id="MDT0642409.1"/>
    </source>
</evidence>